<evidence type="ECO:0000313" key="2">
    <source>
        <dbReference type="EMBL" id="OQB75007.1"/>
    </source>
</evidence>
<dbReference type="Proteomes" id="UP000485562">
    <property type="component" value="Unassembled WGS sequence"/>
</dbReference>
<keyword evidence="1" id="KW-0472">Membrane</keyword>
<evidence type="ECO:0000256" key="1">
    <source>
        <dbReference type="SAM" id="Phobius"/>
    </source>
</evidence>
<dbReference type="Pfam" id="PF07963">
    <property type="entry name" value="N_methyl"/>
    <property type="match status" value="1"/>
</dbReference>
<feature type="transmembrane region" description="Helical" evidence="1">
    <location>
        <begin position="6"/>
        <end position="23"/>
    </location>
</feature>
<dbReference type="EMBL" id="MWDQ01000025">
    <property type="protein sequence ID" value="OQB75007.1"/>
    <property type="molecule type" value="Genomic_DNA"/>
</dbReference>
<dbReference type="InterPro" id="IPR012902">
    <property type="entry name" value="N_methyl_site"/>
</dbReference>
<organism evidence="2">
    <name type="scientific">candidate division TA06 bacterium ADurb.Bin131</name>
    <dbReference type="NCBI Taxonomy" id="1852827"/>
    <lineage>
        <taxon>Bacteria</taxon>
        <taxon>Bacteria division TA06</taxon>
    </lineage>
</organism>
<comment type="caution">
    <text evidence="2">The sequence shown here is derived from an EMBL/GenBank/DDBJ whole genome shotgun (WGS) entry which is preliminary data.</text>
</comment>
<dbReference type="AlphaFoldDB" id="A0A1V6CDP1"/>
<proteinExistence type="predicted"/>
<protein>
    <recommendedName>
        <fullName evidence="3">Prepilin-type N-terminal cleavage/methylation domain-containing protein</fullName>
    </recommendedName>
</protein>
<accession>A0A1V6CDP1</accession>
<gene>
    <name evidence="2" type="ORF">BWX89_00239</name>
</gene>
<evidence type="ECO:0008006" key="3">
    <source>
        <dbReference type="Google" id="ProtNLM"/>
    </source>
</evidence>
<sequence>MKNKTGLTLIELVVALGIGVILLDSTYEVLLKGIAVLNNAYSMQRAAAIVESQMEIICSSPSLYAENGTIEFSPEIKEKLKYLQGWNGTINISDYPERDGLKMIEVSLTWQESTRNEHFNLITLRKNEK</sequence>
<keyword evidence="1" id="KW-1133">Transmembrane helix</keyword>
<reference evidence="2" key="1">
    <citation type="submission" date="2017-02" db="EMBL/GenBank/DDBJ databases">
        <title>Delving into the versatile metabolic prowess of the omnipresent phylum Bacteroidetes.</title>
        <authorList>
            <person name="Nobu M.K."/>
            <person name="Mei R."/>
            <person name="Narihiro T."/>
            <person name="Kuroda K."/>
            <person name="Liu W.-T."/>
        </authorList>
    </citation>
    <scope>NUCLEOTIDE SEQUENCE</scope>
    <source>
        <strain evidence="2">ADurb.Bin131</strain>
    </source>
</reference>
<name>A0A1V6CDP1_UNCT6</name>
<keyword evidence="1" id="KW-0812">Transmembrane</keyword>